<feature type="transmembrane region" description="Helical" evidence="1">
    <location>
        <begin position="44"/>
        <end position="66"/>
    </location>
</feature>
<feature type="transmembrane region" description="Helical" evidence="1">
    <location>
        <begin position="72"/>
        <end position="93"/>
    </location>
</feature>
<dbReference type="EMBL" id="BARV01023517">
    <property type="protein sequence ID" value="GAI37648.1"/>
    <property type="molecule type" value="Genomic_DNA"/>
</dbReference>
<comment type="caution">
    <text evidence="2">The sequence shown here is derived from an EMBL/GenBank/DDBJ whole genome shotgun (WGS) entry which is preliminary data.</text>
</comment>
<keyword evidence="1" id="KW-1133">Transmembrane helix</keyword>
<accession>X1N246</accession>
<protein>
    <submittedName>
        <fullName evidence="2">Uncharacterized protein</fullName>
    </submittedName>
</protein>
<feature type="transmembrane region" description="Helical" evidence="1">
    <location>
        <begin position="12"/>
        <end position="32"/>
    </location>
</feature>
<reference evidence="2" key="1">
    <citation type="journal article" date="2014" name="Front. Microbiol.">
        <title>High frequency of phylogenetically diverse reductive dehalogenase-homologous genes in deep subseafloor sedimentary metagenomes.</title>
        <authorList>
            <person name="Kawai M."/>
            <person name="Futagami T."/>
            <person name="Toyoda A."/>
            <person name="Takaki Y."/>
            <person name="Nishi S."/>
            <person name="Hori S."/>
            <person name="Arai W."/>
            <person name="Tsubouchi T."/>
            <person name="Morono Y."/>
            <person name="Uchiyama I."/>
            <person name="Ito T."/>
            <person name="Fujiyama A."/>
            <person name="Inagaki F."/>
            <person name="Takami H."/>
        </authorList>
    </citation>
    <scope>NUCLEOTIDE SEQUENCE</scope>
    <source>
        <strain evidence="2">Expedition CK06-06</strain>
    </source>
</reference>
<name>X1N246_9ZZZZ</name>
<dbReference type="AlphaFoldDB" id="X1N246"/>
<gene>
    <name evidence="2" type="ORF">S06H3_38568</name>
</gene>
<evidence type="ECO:0000256" key="1">
    <source>
        <dbReference type="SAM" id="Phobius"/>
    </source>
</evidence>
<proteinExistence type="predicted"/>
<sequence>MVTGLSAIDILYLILLVGSLAFGLEALLLGLGGKLMVLYRRRKVKTIVIALAVGLAIAGPAIVTSMALALEPLYFCVVVLAYMFVAGKIISVFREKLARTPAPPLPPQPSEREIKAMLRKRGLGKLVKKKRAKSGG</sequence>
<organism evidence="2">
    <name type="scientific">marine sediment metagenome</name>
    <dbReference type="NCBI Taxonomy" id="412755"/>
    <lineage>
        <taxon>unclassified sequences</taxon>
        <taxon>metagenomes</taxon>
        <taxon>ecological metagenomes</taxon>
    </lineage>
</organism>
<keyword evidence="1" id="KW-0812">Transmembrane</keyword>
<evidence type="ECO:0000313" key="2">
    <source>
        <dbReference type="EMBL" id="GAI37648.1"/>
    </source>
</evidence>
<keyword evidence="1" id="KW-0472">Membrane</keyword>